<keyword evidence="3" id="KW-1185">Reference proteome</keyword>
<organism evidence="2 3">
    <name type="scientific">Pedobacter jamesrossensis</name>
    <dbReference type="NCBI Taxonomy" id="1908238"/>
    <lineage>
        <taxon>Bacteria</taxon>
        <taxon>Pseudomonadati</taxon>
        <taxon>Bacteroidota</taxon>
        <taxon>Sphingobacteriia</taxon>
        <taxon>Sphingobacteriales</taxon>
        <taxon>Sphingobacteriaceae</taxon>
        <taxon>Pedobacter</taxon>
    </lineage>
</organism>
<sequence length="90" mass="10674">MKKILKATGFGIVLGATAFFIPFIFKFILIAMVIGMVFRMFAHSKRRHFMHRFEMYQNNNHFSQITPIDNQWYTPTVERNSPVQNINVNY</sequence>
<feature type="transmembrane region" description="Helical" evidence="1">
    <location>
        <begin position="12"/>
        <end position="42"/>
    </location>
</feature>
<name>A0ABV8NGF4_9SPHI</name>
<evidence type="ECO:0000256" key="1">
    <source>
        <dbReference type="SAM" id="Phobius"/>
    </source>
</evidence>
<comment type="caution">
    <text evidence="2">The sequence shown here is derived from an EMBL/GenBank/DDBJ whole genome shotgun (WGS) entry which is preliminary data.</text>
</comment>
<dbReference type="RefSeq" id="WP_378959380.1">
    <property type="nucleotide sequence ID" value="NZ_JBHRXC010000016.1"/>
</dbReference>
<protein>
    <submittedName>
        <fullName evidence="2">Uncharacterized protein</fullName>
    </submittedName>
</protein>
<accession>A0ABV8NGF4</accession>
<keyword evidence="1" id="KW-1133">Transmembrane helix</keyword>
<evidence type="ECO:0000313" key="2">
    <source>
        <dbReference type="EMBL" id="MFC4196050.1"/>
    </source>
</evidence>
<keyword evidence="1" id="KW-0472">Membrane</keyword>
<proteinExistence type="predicted"/>
<gene>
    <name evidence="2" type="ORF">ACFOUY_05030</name>
</gene>
<dbReference type="EMBL" id="JBHSBY010000030">
    <property type="protein sequence ID" value="MFC4196050.1"/>
    <property type="molecule type" value="Genomic_DNA"/>
</dbReference>
<reference evidence="3" key="1">
    <citation type="journal article" date="2019" name="Int. J. Syst. Evol. Microbiol.">
        <title>The Global Catalogue of Microorganisms (GCM) 10K type strain sequencing project: providing services to taxonomists for standard genome sequencing and annotation.</title>
        <authorList>
            <consortium name="The Broad Institute Genomics Platform"/>
            <consortium name="The Broad Institute Genome Sequencing Center for Infectious Disease"/>
            <person name="Wu L."/>
            <person name="Ma J."/>
        </authorList>
    </citation>
    <scope>NUCLEOTIDE SEQUENCE [LARGE SCALE GENOMIC DNA]</scope>
    <source>
        <strain evidence="3">CCM 8689</strain>
    </source>
</reference>
<dbReference type="Proteomes" id="UP001595792">
    <property type="component" value="Unassembled WGS sequence"/>
</dbReference>
<keyword evidence="1" id="KW-0812">Transmembrane</keyword>
<evidence type="ECO:0000313" key="3">
    <source>
        <dbReference type="Proteomes" id="UP001595792"/>
    </source>
</evidence>